<evidence type="ECO:0000256" key="1">
    <source>
        <dbReference type="SAM" id="Coils"/>
    </source>
</evidence>
<name>A0ABQ5KP79_9EUKA</name>
<sequence length="220" mass="25415">MQKKIEYGIPISFVMLLQKEQALYTQLERELTDVLSSMHIDNRAFERLNEQLYPLIILADELHIHDFLVLQDFELLLPTIKRKLHSLIGSEGPDLKSKKKIFEYINQIRDKSSLIGSIPEITFDALPSTPITASSIISEPTFDDILETKKDILPSGMCERIEALRDLRRRVEGMREKLDSFQGLPTDVTLAEKEISTLRLKKEMLEKLVEEKVTLQYADK</sequence>
<dbReference type="Proteomes" id="UP001057375">
    <property type="component" value="Unassembled WGS sequence"/>
</dbReference>
<feature type="coiled-coil region" evidence="1">
    <location>
        <begin position="164"/>
        <end position="208"/>
    </location>
</feature>
<keyword evidence="1" id="KW-0175">Coiled coil</keyword>
<comment type="caution">
    <text evidence="2">The sequence shown here is derived from an EMBL/GenBank/DDBJ whole genome shotgun (WGS) entry which is preliminary data.</text>
</comment>
<accession>A0ABQ5KP79</accession>
<evidence type="ECO:0000313" key="3">
    <source>
        <dbReference type="Proteomes" id="UP001057375"/>
    </source>
</evidence>
<organism evidence="2 3">
    <name type="scientific">Aduncisulcus paluster</name>
    <dbReference type="NCBI Taxonomy" id="2918883"/>
    <lineage>
        <taxon>Eukaryota</taxon>
        <taxon>Metamonada</taxon>
        <taxon>Carpediemonas-like organisms</taxon>
        <taxon>Aduncisulcus</taxon>
    </lineage>
</organism>
<dbReference type="EMBL" id="BQXS01010790">
    <property type="protein sequence ID" value="GKT34277.1"/>
    <property type="molecule type" value="Genomic_DNA"/>
</dbReference>
<proteinExistence type="predicted"/>
<protein>
    <submittedName>
        <fullName evidence="2">Uncharacterized protein</fullName>
    </submittedName>
</protein>
<keyword evidence="3" id="KW-1185">Reference proteome</keyword>
<evidence type="ECO:0000313" key="2">
    <source>
        <dbReference type="EMBL" id="GKT34277.1"/>
    </source>
</evidence>
<reference evidence="2" key="1">
    <citation type="submission" date="2022-03" db="EMBL/GenBank/DDBJ databases">
        <title>Draft genome sequence of Aduncisulcus paluster, a free-living microaerophilic Fornicata.</title>
        <authorList>
            <person name="Yuyama I."/>
            <person name="Kume K."/>
            <person name="Tamura T."/>
            <person name="Inagaki Y."/>
            <person name="Hashimoto T."/>
        </authorList>
    </citation>
    <scope>NUCLEOTIDE SEQUENCE</scope>
    <source>
        <strain evidence="2">NY0171</strain>
    </source>
</reference>
<gene>
    <name evidence="2" type="ORF">ADUPG1_007653</name>
</gene>